<evidence type="ECO:0000256" key="4">
    <source>
        <dbReference type="PROSITE-ProRule" id="PRU00169"/>
    </source>
</evidence>
<evidence type="ECO:0000313" key="8">
    <source>
        <dbReference type="EMBL" id="PZR13901.1"/>
    </source>
</evidence>
<organism evidence="8 9">
    <name type="scientific">Archangium gephyra</name>
    <dbReference type="NCBI Taxonomy" id="48"/>
    <lineage>
        <taxon>Bacteria</taxon>
        <taxon>Pseudomonadati</taxon>
        <taxon>Myxococcota</taxon>
        <taxon>Myxococcia</taxon>
        <taxon>Myxococcales</taxon>
        <taxon>Cystobacterineae</taxon>
        <taxon>Archangiaceae</taxon>
        <taxon>Archangium</taxon>
    </lineage>
</organism>
<evidence type="ECO:0000259" key="6">
    <source>
        <dbReference type="PROSITE" id="PS50109"/>
    </source>
</evidence>
<evidence type="ECO:0000259" key="7">
    <source>
        <dbReference type="PROSITE" id="PS50110"/>
    </source>
</evidence>
<feature type="region of interest" description="Disordered" evidence="5">
    <location>
        <begin position="1"/>
        <end position="21"/>
    </location>
</feature>
<dbReference type="Gene3D" id="3.30.565.10">
    <property type="entry name" value="Histidine kinase-like ATPase, C-terminal domain"/>
    <property type="match status" value="1"/>
</dbReference>
<comment type="catalytic activity">
    <reaction evidence="1">
        <text>ATP + protein L-histidine = ADP + protein N-phospho-L-histidine.</text>
        <dbReference type="EC" id="2.7.13.3"/>
    </reaction>
</comment>
<protein>
    <recommendedName>
        <fullName evidence="2">histidine kinase</fullName>
        <ecNumber evidence="2">2.7.13.3</ecNumber>
    </recommendedName>
</protein>
<dbReference type="InterPro" id="IPR003661">
    <property type="entry name" value="HisK_dim/P_dom"/>
</dbReference>
<dbReference type="AlphaFoldDB" id="A0A2W5VTJ8"/>
<dbReference type="SUPFAM" id="SSF47384">
    <property type="entry name" value="Homodimeric domain of signal transducing histidine kinase"/>
    <property type="match status" value="1"/>
</dbReference>
<dbReference type="Proteomes" id="UP000249061">
    <property type="component" value="Unassembled WGS sequence"/>
</dbReference>
<dbReference type="SUPFAM" id="SSF55874">
    <property type="entry name" value="ATPase domain of HSP90 chaperone/DNA topoisomerase II/histidine kinase"/>
    <property type="match status" value="1"/>
</dbReference>
<dbReference type="PANTHER" id="PTHR43547">
    <property type="entry name" value="TWO-COMPONENT HISTIDINE KINASE"/>
    <property type="match status" value="1"/>
</dbReference>
<sequence length="560" mass="61670">MCGSPLVPTPCPPRRQLPERRPEVQDQVNLLLVDDDENSLLAIETVLGSLQQRVFKARSGRDALRLLLQHEFAAILLDVKMPEMDGFECAKLIRQREKSARTPIIFLTGVAEGRPPIFQAYEVGAVDYLIKPIEPAILRGKLQVFVELALKTREVKRVAEELRLAQQVAHERELVTRQREASLAQQQWLEAALDTQRTALILIEQGAKTPRYANRAAREMGQGVFTGGKWPAGVTVNDADDRPVPADKLPLARAARGEKINGELFSFTDGDRRSSVLAFSENLPALPGTTGTMLLNLQDVSVLKRAEAELRSTLQTREDFLAVGSHELRTPITALKFQVRNAIKSWDRPETLRNPASHALSYLRQVQGSVDRLARLSEYLLDVSRLSANGLQLRREGCDLGEIAREVALRPSADGVWTPSSVSLKTSGDTSGFWDRARLDQLVSNLVENARKYAPGPLEIEVVGHTDTVTFALQDHGPGIPADQLSTLFGRFTRARAPDDTRGFGLGLWIVSQLARHHDGTVVADSVPGQGARFVVTLPRGTPSVVHEEPMQLGAPASLP</sequence>
<dbReference type="GO" id="GO:0000155">
    <property type="term" value="F:phosphorelay sensor kinase activity"/>
    <property type="evidence" value="ECO:0007669"/>
    <property type="project" value="InterPro"/>
</dbReference>
<reference evidence="8 9" key="1">
    <citation type="submission" date="2017-08" db="EMBL/GenBank/DDBJ databases">
        <title>Infants hospitalized years apart are colonized by the same room-sourced microbial strains.</title>
        <authorList>
            <person name="Brooks B."/>
            <person name="Olm M.R."/>
            <person name="Firek B.A."/>
            <person name="Baker R."/>
            <person name="Thomas B.C."/>
            <person name="Morowitz M.J."/>
            <person name="Banfield J.F."/>
        </authorList>
    </citation>
    <scope>NUCLEOTIDE SEQUENCE [LARGE SCALE GENOMIC DNA]</scope>
    <source>
        <strain evidence="8">S2_003_000_R2_14</strain>
    </source>
</reference>
<evidence type="ECO:0000256" key="3">
    <source>
        <dbReference type="ARBA" id="ARBA00022553"/>
    </source>
</evidence>
<dbReference type="CDD" id="cd00156">
    <property type="entry name" value="REC"/>
    <property type="match status" value="1"/>
</dbReference>
<feature type="modified residue" description="4-aspartylphosphate" evidence="4">
    <location>
        <position position="78"/>
    </location>
</feature>
<dbReference type="Pfam" id="PF02518">
    <property type="entry name" value="HATPase_c"/>
    <property type="match status" value="1"/>
</dbReference>
<dbReference type="SUPFAM" id="SSF52172">
    <property type="entry name" value="CheY-like"/>
    <property type="match status" value="1"/>
</dbReference>
<dbReference type="InterPro" id="IPR004358">
    <property type="entry name" value="Sig_transdc_His_kin-like_C"/>
</dbReference>
<proteinExistence type="predicted"/>
<dbReference type="SMART" id="SM00448">
    <property type="entry name" value="REC"/>
    <property type="match status" value="1"/>
</dbReference>
<dbReference type="SMART" id="SM00388">
    <property type="entry name" value="HisKA"/>
    <property type="match status" value="1"/>
</dbReference>
<dbReference type="CDD" id="cd00075">
    <property type="entry name" value="HATPase"/>
    <property type="match status" value="1"/>
</dbReference>
<dbReference type="SMART" id="SM00387">
    <property type="entry name" value="HATPase_c"/>
    <property type="match status" value="1"/>
</dbReference>
<gene>
    <name evidence="8" type="ORF">DI536_11260</name>
</gene>
<dbReference type="Pfam" id="PF00072">
    <property type="entry name" value="Response_reg"/>
    <property type="match status" value="1"/>
</dbReference>
<dbReference type="InterPro" id="IPR001789">
    <property type="entry name" value="Sig_transdc_resp-reg_receiver"/>
</dbReference>
<evidence type="ECO:0000313" key="9">
    <source>
        <dbReference type="Proteomes" id="UP000249061"/>
    </source>
</evidence>
<dbReference type="InterPro" id="IPR003594">
    <property type="entry name" value="HATPase_dom"/>
</dbReference>
<comment type="caution">
    <text evidence="8">The sequence shown here is derived from an EMBL/GenBank/DDBJ whole genome shotgun (WGS) entry which is preliminary data.</text>
</comment>
<accession>A0A2W5VTJ8</accession>
<dbReference type="InterPro" id="IPR011006">
    <property type="entry name" value="CheY-like_superfamily"/>
</dbReference>
<dbReference type="PROSITE" id="PS50109">
    <property type="entry name" value="HIS_KIN"/>
    <property type="match status" value="1"/>
</dbReference>
<dbReference type="EC" id="2.7.13.3" evidence="2"/>
<dbReference type="Gene3D" id="3.40.50.2300">
    <property type="match status" value="1"/>
</dbReference>
<dbReference type="InterPro" id="IPR036890">
    <property type="entry name" value="HATPase_C_sf"/>
</dbReference>
<dbReference type="CDD" id="cd00082">
    <property type="entry name" value="HisKA"/>
    <property type="match status" value="1"/>
</dbReference>
<dbReference type="EMBL" id="QFQP01000008">
    <property type="protein sequence ID" value="PZR13901.1"/>
    <property type="molecule type" value="Genomic_DNA"/>
</dbReference>
<evidence type="ECO:0000256" key="5">
    <source>
        <dbReference type="SAM" id="MobiDB-lite"/>
    </source>
</evidence>
<name>A0A2W5VTJ8_9BACT</name>
<evidence type="ECO:0000256" key="1">
    <source>
        <dbReference type="ARBA" id="ARBA00000085"/>
    </source>
</evidence>
<keyword evidence="3 4" id="KW-0597">Phosphoprotein</keyword>
<dbReference type="InterPro" id="IPR005467">
    <property type="entry name" value="His_kinase_dom"/>
</dbReference>
<evidence type="ECO:0000256" key="2">
    <source>
        <dbReference type="ARBA" id="ARBA00012438"/>
    </source>
</evidence>
<dbReference type="PRINTS" id="PR00344">
    <property type="entry name" value="BCTRLSENSOR"/>
</dbReference>
<dbReference type="Pfam" id="PF00512">
    <property type="entry name" value="HisKA"/>
    <property type="match status" value="1"/>
</dbReference>
<feature type="domain" description="Histidine kinase" evidence="6">
    <location>
        <begin position="323"/>
        <end position="542"/>
    </location>
</feature>
<dbReference type="PANTHER" id="PTHR43547:SF2">
    <property type="entry name" value="HYBRID SIGNAL TRANSDUCTION HISTIDINE KINASE C"/>
    <property type="match status" value="1"/>
</dbReference>
<feature type="domain" description="Response regulatory" evidence="7">
    <location>
        <begin position="29"/>
        <end position="146"/>
    </location>
</feature>
<dbReference type="InterPro" id="IPR036097">
    <property type="entry name" value="HisK_dim/P_sf"/>
</dbReference>
<dbReference type="PROSITE" id="PS50110">
    <property type="entry name" value="RESPONSE_REGULATORY"/>
    <property type="match status" value="1"/>
</dbReference>
<dbReference type="Gene3D" id="1.10.287.130">
    <property type="match status" value="1"/>
</dbReference>